<sequence>MPPKFIHTNTVKEHHGKPIFCVTFNTYDPANHDLVASVGGHQATVYRCHPQGRIEVLQAYVDDHTQRLNDEEEEEFFCCKWTFDRASRDPLLLLAGRLALLRVVNCTTNTAVQTLKGHGKEVNDISVHPQHPHLILTASKDHSIRLWNIATGCCVLLMRGPGAHAGEVFTLDFHPWDPFKFVSGAMEGAVKVWSLKEHWAAIRASEEWAEPPQQHAFSVRLVGHPVFSSKQVHGNYVDCCRWLGDLVLSKSVDCTIKLWRPLYPSNPMLETSSKWEVLQVFDMPGELQPLWWVRFSLDPSGQLLAAGNPKGRVYVWQPGLGRTHRPTALVHKQCNCVIRQTAVSLDASMVIASTDDGHLWRWDRQGPLTQQAAGHTGQQHASSRRNSRAGSGVRNGAGSSGVSEGEVEEEQQQQQQEGGNVGDGAGRRISATGEQEAGAAAAAAAAAAAGDDGRGGGSGGRTAAPQMAVSRDNAATAAAVKEEDTAAEGQGGALGLQFGAGQAMEVDGQQQQQQDQRQRQQPNTAAGQQPVQRAAADVIEIDSDSD</sequence>
<dbReference type="AlphaFoldDB" id="A0A383VZL4"/>
<accession>A0A383VZL4</accession>
<feature type="compositionally biased region" description="Low complexity" evidence="7">
    <location>
        <begin position="495"/>
        <end position="521"/>
    </location>
</feature>
<dbReference type="InterPro" id="IPR036322">
    <property type="entry name" value="WD40_repeat_dom_sf"/>
</dbReference>
<dbReference type="PROSITE" id="PS50294">
    <property type="entry name" value="WD_REPEATS_REGION"/>
    <property type="match status" value="1"/>
</dbReference>
<evidence type="ECO:0000256" key="1">
    <source>
        <dbReference type="ARBA" id="ARBA00008075"/>
    </source>
</evidence>
<protein>
    <submittedName>
        <fullName evidence="8">Uncharacterized protein</fullName>
    </submittedName>
</protein>
<evidence type="ECO:0000256" key="5">
    <source>
        <dbReference type="ARBA" id="ARBA00023163"/>
    </source>
</evidence>
<dbReference type="SMART" id="SM00320">
    <property type="entry name" value="WD40"/>
    <property type="match status" value="6"/>
</dbReference>
<dbReference type="PANTHER" id="PTHR10253">
    <property type="entry name" value="POLYCOMB PROTEIN"/>
    <property type="match status" value="1"/>
</dbReference>
<dbReference type="InterPro" id="IPR051243">
    <property type="entry name" value="PcG_WD-repeat"/>
</dbReference>
<evidence type="ECO:0000313" key="9">
    <source>
        <dbReference type="Proteomes" id="UP000256970"/>
    </source>
</evidence>
<dbReference type="InterPro" id="IPR001680">
    <property type="entry name" value="WD40_rpt"/>
</dbReference>
<evidence type="ECO:0000256" key="7">
    <source>
        <dbReference type="SAM" id="MobiDB-lite"/>
    </source>
</evidence>
<evidence type="ECO:0000256" key="3">
    <source>
        <dbReference type="ARBA" id="ARBA00022737"/>
    </source>
</evidence>
<feature type="region of interest" description="Disordered" evidence="7">
    <location>
        <begin position="449"/>
        <end position="546"/>
    </location>
</feature>
<evidence type="ECO:0000256" key="4">
    <source>
        <dbReference type="ARBA" id="ARBA00023015"/>
    </source>
</evidence>
<keyword evidence="9" id="KW-1185">Reference proteome</keyword>
<evidence type="ECO:0000256" key="2">
    <source>
        <dbReference type="ARBA" id="ARBA00022574"/>
    </source>
</evidence>
<dbReference type="Pfam" id="PF00400">
    <property type="entry name" value="WD40"/>
    <property type="match status" value="2"/>
</dbReference>
<name>A0A383VZL4_TETOB</name>
<comment type="similarity">
    <text evidence="1">Belongs to the WD repeat ESC family.</text>
</comment>
<keyword evidence="4" id="KW-0805">Transcription regulation</keyword>
<dbReference type="InterPro" id="IPR019775">
    <property type="entry name" value="WD40_repeat_CS"/>
</dbReference>
<organism evidence="8 9">
    <name type="scientific">Tetradesmus obliquus</name>
    <name type="common">Green alga</name>
    <name type="synonym">Acutodesmus obliquus</name>
    <dbReference type="NCBI Taxonomy" id="3088"/>
    <lineage>
        <taxon>Eukaryota</taxon>
        <taxon>Viridiplantae</taxon>
        <taxon>Chlorophyta</taxon>
        <taxon>core chlorophytes</taxon>
        <taxon>Chlorophyceae</taxon>
        <taxon>CS clade</taxon>
        <taxon>Sphaeropleales</taxon>
        <taxon>Scenedesmaceae</taxon>
        <taxon>Tetradesmus</taxon>
    </lineage>
</organism>
<feature type="region of interest" description="Disordered" evidence="7">
    <location>
        <begin position="369"/>
        <end position="428"/>
    </location>
</feature>
<keyword evidence="3" id="KW-0677">Repeat</keyword>
<dbReference type="STRING" id="3088.A0A383VZL4"/>
<dbReference type="SUPFAM" id="SSF50978">
    <property type="entry name" value="WD40 repeat-like"/>
    <property type="match status" value="1"/>
</dbReference>
<feature type="repeat" description="WD" evidence="6">
    <location>
        <begin position="161"/>
        <end position="196"/>
    </location>
</feature>
<keyword evidence="2 6" id="KW-0853">WD repeat</keyword>
<dbReference type="PROSITE" id="PS00678">
    <property type="entry name" value="WD_REPEATS_1"/>
    <property type="match status" value="1"/>
</dbReference>
<dbReference type="Proteomes" id="UP000256970">
    <property type="component" value="Unassembled WGS sequence"/>
</dbReference>
<dbReference type="PROSITE" id="PS50082">
    <property type="entry name" value="WD_REPEATS_2"/>
    <property type="match status" value="2"/>
</dbReference>
<feature type="compositionally biased region" description="Low complexity" evidence="7">
    <location>
        <begin position="369"/>
        <end position="381"/>
    </location>
</feature>
<feature type="compositionally biased region" description="Polar residues" evidence="7">
    <location>
        <begin position="522"/>
        <end position="531"/>
    </location>
</feature>
<dbReference type="InterPro" id="IPR015943">
    <property type="entry name" value="WD40/YVTN_repeat-like_dom_sf"/>
</dbReference>
<dbReference type="Gene3D" id="2.130.10.10">
    <property type="entry name" value="YVTN repeat-like/Quinoprotein amine dehydrogenase"/>
    <property type="match status" value="1"/>
</dbReference>
<dbReference type="EMBL" id="FNXT01000985">
    <property type="protein sequence ID" value="SZX70319.1"/>
    <property type="molecule type" value="Genomic_DNA"/>
</dbReference>
<evidence type="ECO:0000256" key="6">
    <source>
        <dbReference type="PROSITE-ProRule" id="PRU00221"/>
    </source>
</evidence>
<evidence type="ECO:0000313" key="8">
    <source>
        <dbReference type="EMBL" id="SZX70319.1"/>
    </source>
</evidence>
<proteinExistence type="inferred from homology"/>
<reference evidence="8 9" key="1">
    <citation type="submission" date="2016-10" db="EMBL/GenBank/DDBJ databases">
        <authorList>
            <person name="Cai Z."/>
        </authorList>
    </citation>
    <scope>NUCLEOTIDE SEQUENCE [LARGE SCALE GENOMIC DNA]</scope>
</reference>
<feature type="repeat" description="WD" evidence="6">
    <location>
        <begin position="115"/>
        <end position="157"/>
    </location>
</feature>
<keyword evidence="5" id="KW-0804">Transcription</keyword>
<gene>
    <name evidence="8" type="ORF">BQ4739_LOCUS10539</name>
</gene>